<evidence type="ECO:0000256" key="9">
    <source>
        <dbReference type="ARBA" id="ARBA00023180"/>
    </source>
</evidence>
<evidence type="ECO:0000256" key="3">
    <source>
        <dbReference type="ARBA" id="ARBA00022679"/>
    </source>
</evidence>
<dbReference type="PANTHER" id="PTHR12129:SF15">
    <property type="entry name" value="URONYL 2-SULFOTRANSFERASE"/>
    <property type="match status" value="1"/>
</dbReference>
<keyword evidence="4" id="KW-0812">Transmembrane</keyword>
<reference evidence="10 11" key="1">
    <citation type="submission" date="2021-04" db="EMBL/GenBank/DDBJ databases">
        <authorList>
            <person name="Bliznina A."/>
        </authorList>
    </citation>
    <scope>NUCLEOTIDE SEQUENCE [LARGE SCALE GENOMIC DNA]</scope>
</reference>
<comment type="subcellular location">
    <subcellularLocation>
        <location evidence="1">Golgi apparatus membrane</location>
        <topology evidence="1">Single-pass type II membrane protein</topology>
    </subcellularLocation>
</comment>
<dbReference type="EMBL" id="OU015566">
    <property type="protein sequence ID" value="CAG5102299.1"/>
    <property type="molecule type" value="Genomic_DNA"/>
</dbReference>
<gene>
    <name evidence="10" type="ORF">OKIOD_LOCUS9001</name>
</gene>
<keyword evidence="6" id="KW-1133">Transmembrane helix</keyword>
<evidence type="ECO:0000313" key="11">
    <source>
        <dbReference type="Proteomes" id="UP001158576"/>
    </source>
</evidence>
<sequence length="337" mass="38004">MKISSLLPILFGTSNTKLTDGGIAHHKNILDGADLTSIIPARLEYAAAARNPLPNPRFIFHNKIPKCGSTTMANILAALETTNNFNLIHYHPCIKSPCDKALDGRKNSDYLADELAPEVEEASAERPLVLVKHHHFTNFTAYDLEQPTMINVARDPVNRFVSSFYFRRFGFNRNEGVRREFIGRKKQEMGLEECVLSEAHECSEAGSNQAFLEYICGSDKFWPECGNIANPKSRERALERAKKHVLNEYLAIGILEDIENTLTLFERMVPTVFHGAPAVYRAIGETITNQTSTAKKEPVSAEVREKLEKGPLRHQVDLYNLIKATYEQKLRDFGITK</sequence>
<evidence type="ECO:0000313" key="10">
    <source>
        <dbReference type="EMBL" id="CAG5102299.1"/>
    </source>
</evidence>
<evidence type="ECO:0000256" key="5">
    <source>
        <dbReference type="ARBA" id="ARBA00022968"/>
    </source>
</evidence>
<organism evidence="10 11">
    <name type="scientific">Oikopleura dioica</name>
    <name type="common">Tunicate</name>
    <dbReference type="NCBI Taxonomy" id="34765"/>
    <lineage>
        <taxon>Eukaryota</taxon>
        <taxon>Metazoa</taxon>
        <taxon>Chordata</taxon>
        <taxon>Tunicata</taxon>
        <taxon>Appendicularia</taxon>
        <taxon>Copelata</taxon>
        <taxon>Oikopleuridae</taxon>
        <taxon>Oikopleura</taxon>
    </lineage>
</organism>
<dbReference type="InterPro" id="IPR027417">
    <property type="entry name" value="P-loop_NTPase"/>
</dbReference>
<keyword evidence="11" id="KW-1185">Reference proteome</keyword>
<dbReference type="InterPro" id="IPR007734">
    <property type="entry name" value="Heparan_SO4_2-O-STrfase"/>
</dbReference>
<keyword evidence="5" id="KW-0735">Signal-anchor</keyword>
<evidence type="ECO:0000256" key="4">
    <source>
        <dbReference type="ARBA" id="ARBA00022692"/>
    </source>
</evidence>
<evidence type="ECO:0000256" key="8">
    <source>
        <dbReference type="ARBA" id="ARBA00023136"/>
    </source>
</evidence>
<evidence type="ECO:0000256" key="6">
    <source>
        <dbReference type="ARBA" id="ARBA00022989"/>
    </source>
</evidence>
<evidence type="ECO:0000256" key="7">
    <source>
        <dbReference type="ARBA" id="ARBA00023034"/>
    </source>
</evidence>
<name>A0ABN7SPE7_OIKDI</name>
<dbReference type="Pfam" id="PF03567">
    <property type="entry name" value="Sulfotransfer_2"/>
    <property type="match status" value="1"/>
</dbReference>
<dbReference type="Proteomes" id="UP001158576">
    <property type="component" value="Chromosome 1"/>
</dbReference>
<evidence type="ECO:0000256" key="2">
    <source>
        <dbReference type="ARBA" id="ARBA00010569"/>
    </source>
</evidence>
<accession>A0ABN7SPE7</accession>
<proteinExistence type="inferred from homology"/>
<keyword evidence="7" id="KW-0333">Golgi apparatus</keyword>
<keyword evidence="9" id="KW-0325">Glycoprotein</keyword>
<protein>
    <submittedName>
        <fullName evidence="10">Oidioi.mRNA.OKI2018_I69.chr1.g236.t1.cds</fullName>
    </submittedName>
</protein>
<dbReference type="PANTHER" id="PTHR12129">
    <property type="entry name" value="HEPARAN SULFATE 2-O-SULFOTRANSFERASE"/>
    <property type="match status" value="1"/>
</dbReference>
<comment type="similarity">
    <text evidence="2">Belongs to the sulfotransferase 3 family.</text>
</comment>
<keyword evidence="8" id="KW-0472">Membrane</keyword>
<evidence type="ECO:0000256" key="1">
    <source>
        <dbReference type="ARBA" id="ARBA00004323"/>
    </source>
</evidence>
<dbReference type="SUPFAM" id="SSF52540">
    <property type="entry name" value="P-loop containing nucleoside triphosphate hydrolases"/>
    <property type="match status" value="1"/>
</dbReference>
<keyword evidence="3" id="KW-0808">Transferase</keyword>
<dbReference type="Gene3D" id="3.40.50.300">
    <property type="entry name" value="P-loop containing nucleotide triphosphate hydrolases"/>
    <property type="match status" value="1"/>
</dbReference>
<dbReference type="InterPro" id="IPR005331">
    <property type="entry name" value="Sulfotransferase"/>
</dbReference>